<feature type="compositionally biased region" description="Basic and acidic residues" evidence="1">
    <location>
        <begin position="97"/>
        <end position="123"/>
    </location>
</feature>
<evidence type="ECO:0000256" key="1">
    <source>
        <dbReference type="SAM" id="MobiDB-lite"/>
    </source>
</evidence>
<evidence type="ECO:0000313" key="2">
    <source>
        <dbReference type="EMBL" id="KAF1939442.1"/>
    </source>
</evidence>
<gene>
    <name evidence="2" type="ORF">EJ02DRAFT_424839</name>
</gene>
<keyword evidence="3" id="KW-1185">Reference proteome</keyword>
<organism evidence="2 3">
    <name type="scientific">Clathrospora elynae</name>
    <dbReference type="NCBI Taxonomy" id="706981"/>
    <lineage>
        <taxon>Eukaryota</taxon>
        <taxon>Fungi</taxon>
        <taxon>Dikarya</taxon>
        <taxon>Ascomycota</taxon>
        <taxon>Pezizomycotina</taxon>
        <taxon>Dothideomycetes</taxon>
        <taxon>Pleosporomycetidae</taxon>
        <taxon>Pleosporales</taxon>
        <taxon>Diademaceae</taxon>
        <taxon>Clathrospora</taxon>
    </lineage>
</organism>
<dbReference type="OrthoDB" id="3799832at2759"/>
<name>A0A6A5SHV4_9PLEO</name>
<dbReference type="AlphaFoldDB" id="A0A6A5SHV4"/>
<protein>
    <submittedName>
        <fullName evidence="2">Uncharacterized protein</fullName>
    </submittedName>
</protein>
<proteinExistence type="predicted"/>
<dbReference type="EMBL" id="ML976081">
    <property type="protein sequence ID" value="KAF1939442.1"/>
    <property type="molecule type" value="Genomic_DNA"/>
</dbReference>
<reference evidence="2" key="1">
    <citation type="journal article" date="2020" name="Stud. Mycol.">
        <title>101 Dothideomycetes genomes: a test case for predicting lifestyles and emergence of pathogens.</title>
        <authorList>
            <person name="Haridas S."/>
            <person name="Albert R."/>
            <person name="Binder M."/>
            <person name="Bloem J."/>
            <person name="Labutti K."/>
            <person name="Salamov A."/>
            <person name="Andreopoulos B."/>
            <person name="Baker S."/>
            <person name="Barry K."/>
            <person name="Bills G."/>
            <person name="Bluhm B."/>
            <person name="Cannon C."/>
            <person name="Castanera R."/>
            <person name="Culley D."/>
            <person name="Daum C."/>
            <person name="Ezra D."/>
            <person name="Gonzalez J."/>
            <person name="Henrissat B."/>
            <person name="Kuo A."/>
            <person name="Liang C."/>
            <person name="Lipzen A."/>
            <person name="Lutzoni F."/>
            <person name="Magnuson J."/>
            <person name="Mondo S."/>
            <person name="Nolan M."/>
            <person name="Ohm R."/>
            <person name="Pangilinan J."/>
            <person name="Park H.-J."/>
            <person name="Ramirez L."/>
            <person name="Alfaro M."/>
            <person name="Sun H."/>
            <person name="Tritt A."/>
            <person name="Yoshinaga Y."/>
            <person name="Zwiers L.-H."/>
            <person name="Turgeon B."/>
            <person name="Goodwin S."/>
            <person name="Spatafora J."/>
            <person name="Crous P."/>
            <person name="Grigoriev I."/>
        </authorList>
    </citation>
    <scope>NUCLEOTIDE SEQUENCE</scope>
    <source>
        <strain evidence="2">CBS 161.51</strain>
    </source>
</reference>
<feature type="compositionally biased region" description="Acidic residues" evidence="1">
    <location>
        <begin position="74"/>
        <end position="92"/>
    </location>
</feature>
<accession>A0A6A5SHV4</accession>
<evidence type="ECO:0000313" key="3">
    <source>
        <dbReference type="Proteomes" id="UP000800038"/>
    </source>
</evidence>
<sequence>MPFSLQPNAPPPLQIPPSRARRQFAMRLAQRKAQLETTREAEEDPDDPSAPKTQEQEEREGHQRFARLFSGIDDSSDDESLNSIDAGDEDDSMLGRTEVEGMEIERRSPEKSGEAGEEGEGKGSRIVVV</sequence>
<feature type="compositionally biased region" description="Basic and acidic residues" evidence="1">
    <location>
        <begin position="54"/>
        <end position="63"/>
    </location>
</feature>
<feature type="region of interest" description="Disordered" evidence="1">
    <location>
        <begin position="1"/>
        <end position="129"/>
    </location>
</feature>
<dbReference type="Proteomes" id="UP000800038">
    <property type="component" value="Unassembled WGS sequence"/>
</dbReference>